<feature type="compositionally biased region" description="Low complexity" evidence="10">
    <location>
        <begin position="38"/>
        <end position="52"/>
    </location>
</feature>
<dbReference type="OrthoDB" id="57957at2759"/>
<evidence type="ECO:0000256" key="6">
    <source>
        <dbReference type="ARBA" id="ARBA00022912"/>
    </source>
</evidence>
<comment type="subcellular location">
    <subcellularLocation>
        <location evidence="1">Nucleus</location>
    </subcellularLocation>
</comment>
<proteinExistence type="inferred from homology"/>
<feature type="compositionally biased region" description="Basic and acidic residues" evidence="10">
    <location>
        <begin position="1"/>
        <end position="13"/>
    </location>
</feature>
<dbReference type="Gene3D" id="3.40.50.2300">
    <property type="match status" value="2"/>
</dbReference>
<dbReference type="AlphaFoldDB" id="A0A2T0A9G2"/>
<dbReference type="InterPro" id="IPR006811">
    <property type="entry name" value="RNA_pol_II_suA"/>
</dbReference>
<dbReference type="GO" id="GO:0008420">
    <property type="term" value="F:RNA polymerase II CTD heptapeptide repeat phosphatase activity"/>
    <property type="evidence" value="ECO:0007669"/>
    <property type="project" value="UniProtKB-ARBA"/>
</dbReference>
<evidence type="ECO:0000256" key="9">
    <source>
        <dbReference type="ARBA" id="ARBA00048336"/>
    </source>
</evidence>
<evidence type="ECO:0000256" key="2">
    <source>
        <dbReference type="ARBA" id="ARBA00008978"/>
    </source>
</evidence>
<dbReference type="Proteomes" id="UP000239560">
    <property type="component" value="Unassembled WGS sequence"/>
</dbReference>
<dbReference type="PANTHER" id="PTHR20383">
    <property type="entry name" value="RNA POLYMERASE II SUBUNIT A C-TERMINAL DOMAIN PHOSPHATASE"/>
    <property type="match status" value="1"/>
</dbReference>
<keyword evidence="4" id="KW-0507">mRNA processing</keyword>
<gene>
    <name evidence="11" type="ORF">AAT19DRAFT_14985</name>
</gene>
<evidence type="ECO:0000256" key="4">
    <source>
        <dbReference type="ARBA" id="ARBA00022664"/>
    </source>
</evidence>
<feature type="compositionally biased region" description="Pro residues" evidence="10">
    <location>
        <begin position="20"/>
        <end position="37"/>
    </location>
</feature>
<evidence type="ECO:0000256" key="10">
    <source>
        <dbReference type="SAM" id="MobiDB-lite"/>
    </source>
</evidence>
<comment type="similarity">
    <text evidence="2">Belongs to the SSU72 phosphatase family.</text>
</comment>
<evidence type="ECO:0000256" key="7">
    <source>
        <dbReference type="ARBA" id="ARBA00023242"/>
    </source>
</evidence>
<dbReference type="Pfam" id="PF04722">
    <property type="entry name" value="Ssu72"/>
    <property type="match status" value="1"/>
</dbReference>
<evidence type="ECO:0000313" key="11">
    <source>
        <dbReference type="EMBL" id="PRQ74632.1"/>
    </source>
</evidence>
<evidence type="ECO:0000313" key="12">
    <source>
        <dbReference type="Proteomes" id="UP000239560"/>
    </source>
</evidence>
<organism evidence="11 12">
    <name type="scientific">Rhodotorula toruloides</name>
    <name type="common">Yeast</name>
    <name type="synonym">Rhodosporidium toruloides</name>
    <dbReference type="NCBI Taxonomy" id="5286"/>
    <lineage>
        <taxon>Eukaryota</taxon>
        <taxon>Fungi</taxon>
        <taxon>Dikarya</taxon>
        <taxon>Basidiomycota</taxon>
        <taxon>Pucciniomycotina</taxon>
        <taxon>Microbotryomycetes</taxon>
        <taxon>Sporidiobolales</taxon>
        <taxon>Sporidiobolaceae</taxon>
        <taxon>Rhodotorula</taxon>
    </lineage>
</organism>
<evidence type="ECO:0000256" key="3">
    <source>
        <dbReference type="ARBA" id="ARBA00013081"/>
    </source>
</evidence>
<reference evidence="11 12" key="1">
    <citation type="journal article" date="2018" name="Elife">
        <title>Functional genomics of lipid metabolism in the oleaginous yeast Rhodosporidium toruloides.</title>
        <authorList>
            <person name="Coradetti S.T."/>
            <person name="Pinel D."/>
            <person name="Geiselman G."/>
            <person name="Ito M."/>
            <person name="Mondo S."/>
            <person name="Reilly M.C."/>
            <person name="Cheng Y.F."/>
            <person name="Bauer S."/>
            <person name="Grigoriev I."/>
            <person name="Gladden J.M."/>
            <person name="Simmons B.A."/>
            <person name="Brem R."/>
            <person name="Arkin A.P."/>
            <person name="Skerker J.M."/>
        </authorList>
    </citation>
    <scope>NUCLEOTIDE SEQUENCE [LARGE SCALE GENOMIC DNA]</scope>
    <source>
        <strain evidence="11 12">NBRC 0880</strain>
    </source>
</reference>
<dbReference type="FunFam" id="3.40.50.2300:FF:000039">
    <property type="entry name" value="RNA polymerase II subunit A C-terminal domain phosphatase"/>
    <property type="match status" value="1"/>
</dbReference>
<comment type="catalytic activity">
    <reaction evidence="8">
        <text>O-phospho-L-seryl-[protein] + H2O = L-seryl-[protein] + phosphate</text>
        <dbReference type="Rhea" id="RHEA:20629"/>
        <dbReference type="Rhea" id="RHEA-COMP:9863"/>
        <dbReference type="Rhea" id="RHEA-COMP:11604"/>
        <dbReference type="ChEBI" id="CHEBI:15377"/>
        <dbReference type="ChEBI" id="CHEBI:29999"/>
        <dbReference type="ChEBI" id="CHEBI:43474"/>
        <dbReference type="ChEBI" id="CHEBI:83421"/>
        <dbReference type="EC" id="3.1.3.16"/>
    </reaction>
</comment>
<keyword evidence="7" id="KW-0539">Nucleus</keyword>
<keyword evidence="5" id="KW-0378">Hydrolase</keyword>
<protein>
    <recommendedName>
        <fullName evidence="3">protein-serine/threonine phosphatase</fullName>
        <ecNumber evidence="3">3.1.3.16</ecNumber>
    </recommendedName>
</protein>
<evidence type="ECO:0000256" key="8">
    <source>
        <dbReference type="ARBA" id="ARBA00047761"/>
    </source>
</evidence>
<evidence type="ECO:0000256" key="5">
    <source>
        <dbReference type="ARBA" id="ARBA00022801"/>
    </source>
</evidence>
<evidence type="ECO:0000256" key="1">
    <source>
        <dbReference type="ARBA" id="ARBA00004123"/>
    </source>
</evidence>
<dbReference type="EC" id="3.1.3.16" evidence="3"/>
<dbReference type="GO" id="GO:0031124">
    <property type="term" value="P:mRNA 3'-end processing"/>
    <property type="evidence" value="ECO:0007669"/>
    <property type="project" value="UniProtKB-ARBA"/>
</dbReference>
<name>A0A2T0A9G2_RHOTO</name>
<sequence length="305" mass="33385">MSSDPRLRMREAYANRTASPRPPLPAPPGAVPAPAPSSYPATYNGPPSSYGQPTPPPPSSLYPSYTQQYRGPPPPAGGIETVVPPSRATPMATPPPGAMRAASAMNEKDRQGGGKRVTFCVVCASNQNRSMEAHNVLSKANFKVISAGTGSAVRLPGPSIDRPNIYAFGTPYEHMYQDLKQKDERLYTANGLLTMLDRNRKIKTAPERWQESNKVADVVITCEERCYDAVIDDLLSKNGELNRPVHVINVEIKDNHEEALIAGKAMLELCSAIEASKDLDSEIDDILARQQERHPHELLHTVAYY</sequence>
<dbReference type="GO" id="GO:0005847">
    <property type="term" value="C:mRNA cleavage and polyadenylation specificity factor complex"/>
    <property type="evidence" value="ECO:0007669"/>
    <property type="project" value="UniProtKB-ARBA"/>
</dbReference>
<dbReference type="FunFam" id="3.40.50.2300:FF:000182">
    <property type="entry name" value="RNA polymerase II subunit A"/>
    <property type="match status" value="1"/>
</dbReference>
<accession>A0A2T0A9G2</accession>
<keyword evidence="6" id="KW-0904">Protein phosphatase</keyword>
<comment type="catalytic activity">
    <reaction evidence="9">
        <text>O-phospho-L-threonyl-[protein] + H2O = L-threonyl-[protein] + phosphate</text>
        <dbReference type="Rhea" id="RHEA:47004"/>
        <dbReference type="Rhea" id="RHEA-COMP:11060"/>
        <dbReference type="Rhea" id="RHEA-COMP:11605"/>
        <dbReference type="ChEBI" id="CHEBI:15377"/>
        <dbReference type="ChEBI" id="CHEBI:30013"/>
        <dbReference type="ChEBI" id="CHEBI:43474"/>
        <dbReference type="ChEBI" id="CHEBI:61977"/>
        <dbReference type="EC" id="3.1.3.16"/>
    </reaction>
</comment>
<comment type="caution">
    <text evidence="11">The sequence shown here is derived from an EMBL/GenBank/DDBJ whole genome shotgun (WGS) entry which is preliminary data.</text>
</comment>
<feature type="region of interest" description="Disordered" evidence="10">
    <location>
        <begin position="1"/>
        <end position="111"/>
    </location>
</feature>
<dbReference type="EMBL" id="LCTV02000006">
    <property type="protein sequence ID" value="PRQ74632.1"/>
    <property type="molecule type" value="Genomic_DNA"/>
</dbReference>